<dbReference type="AlphaFoldDB" id="A0A7J6QNN0"/>
<protein>
    <submittedName>
        <fullName evidence="1">Uncharacterized protein</fullName>
    </submittedName>
</protein>
<dbReference type="Proteomes" id="UP000553632">
    <property type="component" value="Unassembled WGS sequence"/>
</dbReference>
<gene>
    <name evidence="1" type="ORF">FOZ63_016594</name>
</gene>
<evidence type="ECO:0000313" key="1">
    <source>
        <dbReference type="EMBL" id="KAF4710179.1"/>
    </source>
</evidence>
<dbReference type="EMBL" id="JABANO010031481">
    <property type="protein sequence ID" value="KAF4710179.1"/>
    <property type="molecule type" value="Genomic_DNA"/>
</dbReference>
<accession>A0A7J6QNN0</accession>
<evidence type="ECO:0000313" key="2">
    <source>
        <dbReference type="Proteomes" id="UP000553632"/>
    </source>
</evidence>
<organism evidence="1 2">
    <name type="scientific">Perkinsus olseni</name>
    <name type="common">Perkinsus atlanticus</name>
    <dbReference type="NCBI Taxonomy" id="32597"/>
    <lineage>
        <taxon>Eukaryota</taxon>
        <taxon>Sar</taxon>
        <taxon>Alveolata</taxon>
        <taxon>Perkinsozoa</taxon>
        <taxon>Perkinsea</taxon>
        <taxon>Perkinsida</taxon>
        <taxon>Perkinsidae</taxon>
        <taxon>Perkinsus</taxon>
    </lineage>
</organism>
<name>A0A7J6QNN0_PEROL</name>
<sequence length="219" mass="24033">MHFVMHIGNLSQEFIRKMMFKAAEIPPNSQSILRLDNQGVTTTREKLQEDVRRTALVYTQLLASIRHTPIYSFFHGKPILVLQLLPKPIIGVSGAVCLAISSDLAFPQLRTSFVPNVMTVGDMSCVHAPAAVGLPFPAPCIVVRVAQQVLRSAWLIPLSHELRWVCPASEAGTLTANLEHVQGFVALPTCHTCSSRAVTLAILVRFATARTLFNPCSHT</sequence>
<reference evidence="1 2" key="1">
    <citation type="submission" date="2020-04" db="EMBL/GenBank/DDBJ databases">
        <title>Perkinsus olseni comparative genomics.</title>
        <authorList>
            <person name="Bogema D.R."/>
        </authorList>
    </citation>
    <scope>NUCLEOTIDE SEQUENCE [LARGE SCALE GENOMIC DNA]</scope>
    <source>
        <strain evidence="1 2">ATCC PRA-207</strain>
    </source>
</reference>
<comment type="caution">
    <text evidence="1">The sequence shown here is derived from an EMBL/GenBank/DDBJ whole genome shotgun (WGS) entry which is preliminary data.</text>
</comment>
<keyword evidence="2" id="KW-1185">Reference proteome</keyword>
<proteinExistence type="predicted"/>